<dbReference type="PANTHER" id="PTHR45138:SF23">
    <property type="entry name" value="SIGNALING PROTEIN"/>
    <property type="match status" value="1"/>
</dbReference>
<dbReference type="InterPro" id="IPR043128">
    <property type="entry name" value="Rev_trsase/Diguanyl_cyclase"/>
</dbReference>
<dbReference type="Pfam" id="PF00990">
    <property type="entry name" value="GGDEF"/>
    <property type="match status" value="1"/>
</dbReference>
<proteinExistence type="predicted"/>
<organism evidence="2 3">
    <name type="scientific">Clostridium estertheticum</name>
    <dbReference type="NCBI Taxonomy" id="238834"/>
    <lineage>
        <taxon>Bacteria</taxon>
        <taxon>Bacillati</taxon>
        <taxon>Bacillota</taxon>
        <taxon>Clostridia</taxon>
        <taxon>Eubacteriales</taxon>
        <taxon>Clostridiaceae</taxon>
        <taxon>Clostridium</taxon>
    </lineage>
</organism>
<accession>A0A7Y3SX21</accession>
<dbReference type="SMART" id="SM00267">
    <property type="entry name" value="GGDEF"/>
    <property type="match status" value="1"/>
</dbReference>
<evidence type="ECO:0000313" key="3">
    <source>
        <dbReference type="Proteomes" id="UP000531659"/>
    </source>
</evidence>
<gene>
    <name evidence="2" type="ORF">HLQ16_11605</name>
</gene>
<name>A0A7Y3SX21_9CLOT</name>
<dbReference type="FunFam" id="3.30.70.270:FF:000001">
    <property type="entry name" value="Diguanylate cyclase domain protein"/>
    <property type="match status" value="1"/>
</dbReference>
<dbReference type="CDD" id="cd01949">
    <property type="entry name" value="GGDEF"/>
    <property type="match status" value="1"/>
</dbReference>
<sequence length="196" mass="22551">MNYKELGKERLIEIIEEKEKLIEEFKSLKIKLQYNACMDNVTGVLNRRAGLEILEKAILESARQEENFIICFADIDDFKKVNDVVGHIEGDKILEEVGSILRANIRKTDTVFRIGGDEFIIIFPHTTLQVAKTICSRVCMDIYELKEMNNSNYKMGLSCGLSQYNFNSKISASELIRRADEGMYDVKRGKILNNRN</sequence>
<dbReference type="Proteomes" id="UP000531659">
    <property type="component" value="Unassembled WGS sequence"/>
</dbReference>
<dbReference type="EMBL" id="JABEYB010000008">
    <property type="protein sequence ID" value="NNU76578.1"/>
    <property type="molecule type" value="Genomic_DNA"/>
</dbReference>
<dbReference type="Gene3D" id="3.30.70.270">
    <property type="match status" value="1"/>
</dbReference>
<reference evidence="2 3" key="1">
    <citation type="submission" date="2020-05" db="EMBL/GenBank/DDBJ databases">
        <title>Complete genome of Clostridium estertheticum subspecies estertheticum, isolated from Vacuum packed lamb meat from New Zealand imported to Switzerland.</title>
        <authorList>
            <person name="Wambui J."/>
            <person name="Stevens M.J.A."/>
            <person name="Stephan R."/>
        </authorList>
    </citation>
    <scope>NUCLEOTIDE SEQUENCE [LARGE SCALE GENOMIC DNA]</scope>
    <source>
        <strain evidence="2 3">CEST001</strain>
    </source>
</reference>
<evidence type="ECO:0000313" key="2">
    <source>
        <dbReference type="EMBL" id="NNU76578.1"/>
    </source>
</evidence>
<dbReference type="SUPFAM" id="SSF55073">
    <property type="entry name" value="Nucleotide cyclase"/>
    <property type="match status" value="1"/>
</dbReference>
<comment type="caution">
    <text evidence="2">The sequence shown here is derived from an EMBL/GenBank/DDBJ whole genome shotgun (WGS) entry which is preliminary data.</text>
</comment>
<dbReference type="InterPro" id="IPR000160">
    <property type="entry name" value="GGDEF_dom"/>
</dbReference>
<dbReference type="GO" id="GO:1902201">
    <property type="term" value="P:negative regulation of bacterial-type flagellum-dependent cell motility"/>
    <property type="evidence" value="ECO:0007669"/>
    <property type="project" value="TreeGrafter"/>
</dbReference>
<dbReference type="RefSeq" id="WP_171297256.1">
    <property type="nucleotide sequence ID" value="NZ_CP087098.1"/>
</dbReference>
<dbReference type="GO" id="GO:0043709">
    <property type="term" value="P:cell adhesion involved in single-species biofilm formation"/>
    <property type="evidence" value="ECO:0007669"/>
    <property type="project" value="TreeGrafter"/>
</dbReference>
<dbReference type="InterPro" id="IPR029787">
    <property type="entry name" value="Nucleotide_cyclase"/>
</dbReference>
<feature type="domain" description="GGDEF" evidence="1">
    <location>
        <begin position="66"/>
        <end position="196"/>
    </location>
</feature>
<dbReference type="GO" id="GO:0005886">
    <property type="term" value="C:plasma membrane"/>
    <property type="evidence" value="ECO:0007669"/>
    <property type="project" value="TreeGrafter"/>
</dbReference>
<dbReference type="NCBIfam" id="TIGR00254">
    <property type="entry name" value="GGDEF"/>
    <property type="match status" value="1"/>
</dbReference>
<dbReference type="InterPro" id="IPR050469">
    <property type="entry name" value="Diguanylate_Cyclase"/>
</dbReference>
<dbReference type="PANTHER" id="PTHR45138">
    <property type="entry name" value="REGULATORY COMPONENTS OF SENSORY TRANSDUCTION SYSTEM"/>
    <property type="match status" value="1"/>
</dbReference>
<evidence type="ECO:0000259" key="1">
    <source>
        <dbReference type="PROSITE" id="PS50887"/>
    </source>
</evidence>
<dbReference type="AlphaFoldDB" id="A0A7Y3SX21"/>
<dbReference type="PROSITE" id="PS50887">
    <property type="entry name" value="GGDEF"/>
    <property type="match status" value="1"/>
</dbReference>
<dbReference type="GO" id="GO:0052621">
    <property type="term" value="F:diguanylate cyclase activity"/>
    <property type="evidence" value="ECO:0007669"/>
    <property type="project" value="TreeGrafter"/>
</dbReference>
<protein>
    <submittedName>
        <fullName evidence="2">GGDEF domain-containing protein</fullName>
    </submittedName>
</protein>